<dbReference type="Proteomes" id="UP001596170">
    <property type="component" value="Unassembled WGS sequence"/>
</dbReference>
<organism evidence="2 3">
    <name type="scientific">Paenisporosarcina macmurdoensis</name>
    <dbReference type="NCBI Taxonomy" id="212659"/>
    <lineage>
        <taxon>Bacteria</taxon>
        <taxon>Bacillati</taxon>
        <taxon>Bacillota</taxon>
        <taxon>Bacilli</taxon>
        <taxon>Bacillales</taxon>
        <taxon>Caryophanaceae</taxon>
        <taxon>Paenisporosarcina</taxon>
    </lineage>
</organism>
<dbReference type="Gene3D" id="3.90.180.10">
    <property type="entry name" value="Medium-chain alcohol dehydrogenases, catalytic domain"/>
    <property type="match status" value="1"/>
</dbReference>
<keyword evidence="3" id="KW-1185">Reference proteome</keyword>
<dbReference type="InterPro" id="IPR011032">
    <property type="entry name" value="GroES-like_sf"/>
</dbReference>
<dbReference type="Pfam" id="PF00107">
    <property type="entry name" value="ADH_zinc_N"/>
    <property type="match status" value="1"/>
</dbReference>
<dbReference type="SMART" id="SM00829">
    <property type="entry name" value="PKS_ER"/>
    <property type="match status" value="1"/>
</dbReference>
<protein>
    <submittedName>
        <fullName evidence="2">NAD(P)-dependent alcohol dehydrogenase</fullName>
    </submittedName>
</protein>
<dbReference type="InterPro" id="IPR013149">
    <property type="entry name" value="ADH-like_C"/>
</dbReference>
<dbReference type="CDD" id="cd08267">
    <property type="entry name" value="MDR1"/>
    <property type="match status" value="1"/>
</dbReference>
<reference evidence="3" key="1">
    <citation type="journal article" date="2019" name="Int. J. Syst. Evol. Microbiol.">
        <title>The Global Catalogue of Microorganisms (GCM) 10K type strain sequencing project: providing services to taxonomists for standard genome sequencing and annotation.</title>
        <authorList>
            <consortium name="The Broad Institute Genomics Platform"/>
            <consortium name="The Broad Institute Genome Sequencing Center for Infectious Disease"/>
            <person name="Wu L."/>
            <person name="Ma J."/>
        </authorList>
    </citation>
    <scope>NUCLEOTIDE SEQUENCE [LARGE SCALE GENOMIC DNA]</scope>
    <source>
        <strain evidence="3">CCUG 54527</strain>
    </source>
</reference>
<comment type="caution">
    <text evidence="2">The sequence shown here is derived from an EMBL/GenBank/DDBJ whole genome shotgun (WGS) entry which is preliminary data.</text>
</comment>
<proteinExistence type="predicted"/>
<dbReference type="Pfam" id="PF08240">
    <property type="entry name" value="ADH_N"/>
    <property type="match status" value="1"/>
</dbReference>
<dbReference type="SUPFAM" id="SSF51735">
    <property type="entry name" value="NAD(P)-binding Rossmann-fold domains"/>
    <property type="match status" value="1"/>
</dbReference>
<accession>A0ABW1LA98</accession>
<name>A0ABW1LA98_9BACL</name>
<evidence type="ECO:0000313" key="2">
    <source>
        <dbReference type="EMBL" id="MFC6040152.1"/>
    </source>
</evidence>
<dbReference type="InterPro" id="IPR050700">
    <property type="entry name" value="YIM1/Zinc_Alcohol_DH_Fams"/>
</dbReference>
<dbReference type="InterPro" id="IPR036291">
    <property type="entry name" value="NAD(P)-bd_dom_sf"/>
</dbReference>
<dbReference type="PANTHER" id="PTHR11695:SF648">
    <property type="entry name" value="ZINC-BINDING OXIDOREDUCTASE"/>
    <property type="match status" value="1"/>
</dbReference>
<dbReference type="Gene3D" id="3.40.50.720">
    <property type="entry name" value="NAD(P)-binding Rossmann-like Domain"/>
    <property type="match status" value="1"/>
</dbReference>
<dbReference type="InterPro" id="IPR013154">
    <property type="entry name" value="ADH-like_N"/>
</dbReference>
<gene>
    <name evidence="2" type="ORF">ACFPYN_12045</name>
</gene>
<dbReference type="PANTHER" id="PTHR11695">
    <property type="entry name" value="ALCOHOL DEHYDROGENASE RELATED"/>
    <property type="match status" value="1"/>
</dbReference>
<evidence type="ECO:0000313" key="3">
    <source>
        <dbReference type="Proteomes" id="UP001596170"/>
    </source>
</evidence>
<evidence type="ECO:0000259" key="1">
    <source>
        <dbReference type="SMART" id="SM00829"/>
    </source>
</evidence>
<sequence length="306" mass="33503">MKAMVCTQYGSPDVLELREIEKPVPKDNEVLVKVHATTVTAGDLRVRGFDSPVLLWIPMRLVLGLRKPRKPILGVELAGEIVEIGKNVNQFKIGDQVFALTGMSFGAHAEYTCLPESAMMAIKPSNMTYQEAAGVLFGGTSALYFLRKGNIQKGQKVLIYGASGAVGTSAIQLAKSFGAEVTGVCSSANAQLVRTLGADKVIDYTIEDFTKRDERYDIIFDAVGKTSKSNCRKALTPTGSYVTVDGQGIAKVRKDDLIFLKELMEKGKIKPVIDRRYPLEQIPEAHRYVEKGHKKGNVVITLDHAK</sequence>
<dbReference type="Pfam" id="PF13602">
    <property type="entry name" value="ADH_zinc_N_2"/>
    <property type="match status" value="1"/>
</dbReference>
<dbReference type="InterPro" id="IPR020843">
    <property type="entry name" value="ER"/>
</dbReference>
<dbReference type="SUPFAM" id="SSF50129">
    <property type="entry name" value="GroES-like"/>
    <property type="match status" value="1"/>
</dbReference>
<dbReference type="RefSeq" id="WP_377734471.1">
    <property type="nucleotide sequence ID" value="NZ_JBHSRI010000018.1"/>
</dbReference>
<dbReference type="EMBL" id="JBHSRI010000018">
    <property type="protein sequence ID" value="MFC6040152.1"/>
    <property type="molecule type" value="Genomic_DNA"/>
</dbReference>
<feature type="domain" description="Enoyl reductase (ER)" evidence="1">
    <location>
        <begin position="10"/>
        <end position="300"/>
    </location>
</feature>